<dbReference type="InterPro" id="IPR051323">
    <property type="entry name" value="AtsK-like"/>
</dbReference>
<dbReference type="InterPro" id="IPR042098">
    <property type="entry name" value="TauD-like_sf"/>
</dbReference>
<accession>A0A6J6G2B5</accession>
<dbReference type="PANTHER" id="PTHR30468">
    <property type="entry name" value="ALPHA-KETOGLUTARATE-DEPENDENT SULFONATE DIOXYGENASE"/>
    <property type="match status" value="1"/>
</dbReference>
<evidence type="ECO:0000256" key="1">
    <source>
        <dbReference type="ARBA" id="ARBA00005896"/>
    </source>
</evidence>
<evidence type="ECO:0000256" key="4">
    <source>
        <dbReference type="ARBA" id="ARBA00023002"/>
    </source>
</evidence>
<keyword evidence="3" id="KW-0223">Dioxygenase</keyword>
<gene>
    <name evidence="7" type="ORF">UFOPK1835_00021</name>
</gene>
<evidence type="ECO:0000256" key="2">
    <source>
        <dbReference type="ARBA" id="ARBA00022723"/>
    </source>
</evidence>
<dbReference type="SUPFAM" id="SSF51197">
    <property type="entry name" value="Clavaminate synthase-like"/>
    <property type="match status" value="1"/>
</dbReference>
<evidence type="ECO:0000256" key="5">
    <source>
        <dbReference type="ARBA" id="ARBA00023004"/>
    </source>
</evidence>
<name>A0A6J6G2B5_9ZZZZ</name>
<dbReference type="InterPro" id="IPR003819">
    <property type="entry name" value="TauD/TfdA-like"/>
</dbReference>
<dbReference type="GO" id="GO:0046872">
    <property type="term" value="F:metal ion binding"/>
    <property type="evidence" value="ECO:0007669"/>
    <property type="project" value="UniProtKB-KW"/>
</dbReference>
<dbReference type="GO" id="GO:0006790">
    <property type="term" value="P:sulfur compound metabolic process"/>
    <property type="evidence" value="ECO:0007669"/>
    <property type="project" value="TreeGrafter"/>
</dbReference>
<dbReference type="EMBL" id="CAEZUP010000001">
    <property type="protein sequence ID" value="CAB4595337.1"/>
    <property type="molecule type" value="Genomic_DNA"/>
</dbReference>
<dbReference type="Pfam" id="PF02668">
    <property type="entry name" value="TauD"/>
    <property type="match status" value="1"/>
</dbReference>
<sequence length="283" mass="31378">MSGAGTCQNRIMEFVRLTPALGAEVRGLDLTGDLDQTAMDELVHAFVTHQILVINAPDMTPEQHMAFGRRLGEIEVHAFFPNLGGTREQVSVLDSADGTTASMWHTDETFLAEPPMATLTHAKILPSTGGDTLFASSTAAYNALSPRMKDHLEGLTAIHDLSRTTELRFRFGLADAGQYAAAIAADRRTAHPVVRTHPVTGEKSLFVNPTYTRHIVGLPPDESDMLLAYLHRHTIKEQFVYRHRWNDGDLLMWDNRSTMHLALADFEGRRLMYRVSVVGDGNV</sequence>
<feature type="domain" description="TauD/TfdA-like" evidence="6">
    <location>
        <begin position="16"/>
        <end position="275"/>
    </location>
</feature>
<comment type="similarity">
    <text evidence="1">Belongs to the TfdA dioxygenase family.</text>
</comment>
<protein>
    <submittedName>
        <fullName evidence="7">Unannotated protein</fullName>
    </submittedName>
</protein>
<organism evidence="7">
    <name type="scientific">freshwater metagenome</name>
    <dbReference type="NCBI Taxonomy" id="449393"/>
    <lineage>
        <taxon>unclassified sequences</taxon>
        <taxon>metagenomes</taxon>
        <taxon>ecological metagenomes</taxon>
    </lineage>
</organism>
<keyword evidence="4" id="KW-0560">Oxidoreductase</keyword>
<evidence type="ECO:0000259" key="6">
    <source>
        <dbReference type="Pfam" id="PF02668"/>
    </source>
</evidence>
<dbReference type="PANTHER" id="PTHR30468:SF1">
    <property type="entry name" value="ALPHA-KETOGLUTARATE-DEPENDENT SULFONATE DIOXYGENASE"/>
    <property type="match status" value="1"/>
</dbReference>
<evidence type="ECO:0000313" key="7">
    <source>
        <dbReference type="EMBL" id="CAB4595337.1"/>
    </source>
</evidence>
<keyword evidence="2" id="KW-0479">Metal-binding</keyword>
<dbReference type="Gene3D" id="3.60.130.10">
    <property type="entry name" value="Clavaminate synthase-like"/>
    <property type="match status" value="1"/>
</dbReference>
<dbReference type="GO" id="GO:0000908">
    <property type="term" value="F:taurine dioxygenase activity"/>
    <property type="evidence" value="ECO:0007669"/>
    <property type="project" value="TreeGrafter"/>
</dbReference>
<keyword evidence="5" id="KW-0408">Iron</keyword>
<reference evidence="7" key="1">
    <citation type="submission" date="2020-05" db="EMBL/GenBank/DDBJ databases">
        <authorList>
            <person name="Chiriac C."/>
            <person name="Salcher M."/>
            <person name="Ghai R."/>
            <person name="Kavagutti S V."/>
        </authorList>
    </citation>
    <scope>NUCLEOTIDE SEQUENCE</scope>
</reference>
<evidence type="ECO:0000256" key="3">
    <source>
        <dbReference type="ARBA" id="ARBA00022964"/>
    </source>
</evidence>
<proteinExistence type="inferred from homology"/>
<dbReference type="GO" id="GO:0005737">
    <property type="term" value="C:cytoplasm"/>
    <property type="evidence" value="ECO:0007669"/>
    <property type="project" value="TreeGrafter"/>
</dbReference>
<dbReference type="AlphaFoldDB" id="A0A6J6G2B5"/>